<protein>
    <submittedName>
        <fullName evidence="1">Uncharacterized protein</fullName>
    </submittedName>
</protein>
<name>A0A2D4LYN4_9SAUR</name>
<sequence>MEISVDEGCVNFRVSVQIWQFWDLWISTPRISQPDMLGGEFWELGSPGLGVAKVGYPCRYILLEDVFHPTSEQNAETWSHDCMPFCHIMYNCTYKGCVRFYILGSFCTFPVSPSDFYLLV</sequence>
<reference evidence="1" key="1">
    <citation type="submission" date="2017-07" db="EMBL/GenBank/DDBJ databases">
        <authorList>
            <person name="Mikheyev A."/>
            <person name="Grau M."/>
        </authorList>
    </citation>
    <scope>NUCLEOTIDE SEQUENCE</scope>
    <source>
        <tissue evidence="1">Venom_gland</tissue>
    </source>
</reference>
<reference evidence="1" key="2">
    <citation type="submission" date="2017-11" db="EMBL/GenBank/DDBJ databases">
        <title>Coralsnake Venomics: Analyses of Venom Gland Transcriptomes and Proteomes of Six Brazilian Taxa.</title>
        <authorList>
            <person name="Aird S.D."/>
            <person name="Jorge da Silva N."/>
            <person name="Qiu L."/>
            <person name="Villar-Briones A."/>
            <person name="Aparecida-Saddi V."/>
            <person name="Campos-Telles M.P."/>
            <person name="Grau M."/>
            <person name="Mikheyev A.S."/>
        </authorList>
    </citation>
    <scope>NUCLEOTIDE SEQUENCE</scope>
    <source>
        <tissue evidence="1">Venom_gland</tissue>
    </source>
</reference>
<accession>A0A2D4LYN4</accession>
<dbReference type="AlphaFoldDB" id="A0A2D4LYN4"/>
<dbReference type="EMBL" id="IACM01058513">
    <property type="protein sequence ID" value="LAB25968.1"/>
    <property type="molecule type" value="Transcribed_RNA"/>
</dbReference>
<proteinExistence type="predicted"/>
<organism evidence="1">
    <name type="scientific">Micrurus spixii</name>
    <name type="common">Amazon coral snake</name>
    <dbReference type="NCBI Taxonomy" id="129469"/>
    <lineage>
        <taxon>Eukaryota</taxon>
        <taxon>Metazoa</taxon>
        <taxon>Chordata</taxon>
        <taxon>Craniata</taxon>
        <taxon>Vertebrata</taxon>
        <taxon>Euteleostomi</taxon>
        <taxon>Lepidosauria</taxon>
        <taxon>Squamata</taxon>
        <taxon>Bifurcata</taxon>
        <taxon>Unidentata</taxon>
        <taxon>Episquamata</taxon>
        <taxon>Toxicofera</taxon>
        <taxon>Serpentes</taxon>
        <taxon>Colubroidea</taxon>
        <taxon>Elapidae</taxon>
        <taxon>Elapinae</taxon>
        <taxon>Micrurus</taxon>
    </lineage>
</organism>
<evidence type="ECO:0000313" key="1">
    <source>
        <dbReference type="EMBL" id="LAB25968.1"/>
    </source>
</evidence>